<feature type="region of interest" description="Disordered" evidence="2">
    <location>
        <begin position="163"/>
        <end position="206"/>
    </location>
</feature>
<dbReference type="AlphaFoldDB" id="A0A388JUX1"/>
<feature type="coiled-coil region" evidence="1">
    <location>
        <begin position="38"/>
        <end position="87"/>
    </location>
</feature>
<evidence type="ECO:0000313" key="4">
    <source>
        <dbReference type="Proteomes" id="UP000265515"/>
    </source>
</evidence>
<comment type="caution">
    <text evidence="3">The sequence shown here is derived from an EMBL/GenBank/DDBJ whole genome shotgun (WGS) entry which is preliminary data.</text>
</comment>
<evidence type="ECO:0000256" key="2">
    <source>
        <dbReference type="SAM" id="MobiDB-lite"/>
    </source>
</evidence>
<gene>
    <name evidence="3" type="ORF">CBR_g21854</name>
</gene>
<keyword evidence="1" id="KW-0175">Coiled coil</keyword>
<protein>
    <submittedName>
        <fullName evidence="3">Uncharacterized protein</fullName>
    </submittedName>
</protein>
<sequence length="307" mass="34076">MSPTGVKTEKPRASSQEPPLQKQIEELGKSLASVTEFVQNEMARKAEAERAKKEAEVVAQREAAEKAAREKKERKRLEKLRQEELRVAEIDKRVELQVAIRAGEFFDKMEVNYGKGVALGKQARGKKQIVYLSDHGSSSGNGSNAIETEEIRKKTKKLAISEKRKRGAELPVEGSPPMMTPAKRTPKVMKDKTTGGSARVTRSKAKVKTKLSPYLARIKSPAPPSTFVKLRFKNQAMQELRGLDAQELQGICKNEGIVYNGKVDAIFDIASHRTRKAFDKEEDPIESGENSEQGEEDPTTAEEVADA</sequence>
<evidence type="ECO:0000313" key="3">
    <source>
        <dbReference type="EMBL" id="GBG61512.1"/>
    </source>
</evidence>
<evidence type="ECO:0000256" key="1">
    <source>
        <dbReference type="SAM" id="Coils"/>
    </source>
</evidence>
<name>A0A388JUX1_CHABU</name>
<dbReference type="EMBL" id="BFEA01000020">
    <property type="protein sequence ID" value="GBG61512.1"/>
    <property type="molecule type" value="Genomic_DNA"/>
</dbReference>
<dbReference type="Gramene" id="GBG61512">
    <property type="protein sequence ID" value="GBG61512"/>
    <property type="gene ID" value="CBR_g21854"/>
</dbReference>
<reference evidence="3 4" key="1">
    <citation type="journal article" date="2018" name="Cell">
        <title>The Chara Genome: Secondary Complexity and Implications for Plant Terrestrialization.</title>
        <authorList>
            <person name="Nishiyama T."/>
            <person name="Sakayama H."/>
            <person name="Vries J.D."/>
            <person name="Buschmann H."/>
            <person name="Saint-Marcoux D."/>
            <person name="Ullrich K.K."/>
            <person name="Haas F.B."/>
            <person name="Vanderstraeten L."/>
            <person name="Becker D."/>
            <person name="Lang D."/>
            <person name="Vosolsobe S."/>
            <person name="Rombauts S."/>
            <person name="Wilhelmsson P.K.I."/>
            <person name="Janitza P."/>
            <person name="Kern R."/>
            <person name="Heyl A."/>
            <person name="Rumpler F."/>
            <person name="Villalobos L.I.A.C."/>
            <person name="Clay J.M."/>
            <person name="Skokan R."/>
            <person name="Toyoda A."/>
            <person name="Suzuki Y."/>
            <person name="Kagoshima H."/>
            <person name="Schijlen E."/>
            <person name="Tajeshwar N."/>
            <person name="Catarino B."/>
            <person name="Hetherington A.J."/>
            <person name="Saltykova A."/>
            <person name="Bonnot C."/>
            <person name="Breuninger H."/>
            <person name="Symeonidi A."/>
            <person name="Radhakrishnan G.V."/>
            <person name="Van Nieuwerburgh F."/>
            <person name="Deforce D."/>
            <person name="Chang C."/>
            <person name="Karol K.G."/>
            <person name="Hedrich R."/>
            <person name="Ulvskov P."/>
            <person name="Glockner G."/>
            <person name="Delwiche C.F."/>
            <person name="Petrasek J."/>
            <person name="Van de Peer Y."/>
            <person name="Friml J."/>
            <person name="Beilby M."/>
            <person name="Dolan L."/>
            <person name="Kohara Y."/>
            <person name="Sugano S."/>
            <person name="Fujiyama A."/>
            <person name="Delaux P.-M."/>
            <person name="Quint M."/>
            <person name="TheiBen G."/>
            <person name="Hagemann M."/>
            <person name="Harholt J."/>
            <person name="Dunand C."/>
            <person name="Zachgo S."/>
            <person name="Langdale J."/>
            <person name="Maumus F."/>
            <person name="Straeten D.V.D."/>
            <person name="Gould S.B."/>
            <person name="Rensing S.A."/>
        </authorList>
    </citation>
    <scope>NUCLEOTIDE SEQUENCE [LARGE SCALE GENOMIC DNA]</scope>
    <source>
        <strain evidence="3 4">S276</strain>
    </source>
</reference>
<keyword evidence="4" id="KW-1185">Reference proteome</keyword>
<feature type="region of interest" description="Disordered" evidence="2">
    <location>
        <begin position="274"/>
        <end position="307"/>
    </location>
</feature>
<accession>A0A388JUX1</accession>
<feature type="compositionally biased region" description="Acidic residues" evidence="2">
    <location>
        <begin position="292"/>
        <end position="307"/>
    </location>
</feature>
<proteinExistence type="predicted"/>
<dbReference type="Proteomes" id="UP000265515">
    <property type="component" value="Unassembled WGS sequence"/>
</dbReference>
<organism evidence="3 4">
    <name type="scientific">Chara braunii</name>
    <name type="common">Braun's stonewort</name>
    <dbReference type="NCBI Taxonomy" id="69332"/>
    <lineage>
        <taxon>Eukaryota</taxon>
        <taxon>Viridiplantae</taxon>
        <taxon>Streptophyta</taxon>
        <taxon>Charophyceae</taxon>
        <taxon>Charales</taxon>
        <taxon>Characeae</taxon>
        <taxon>Chara</taxon>
    </lineage>
</organism>
<feature type="region of interest" description="Disordered" evidence="2">
    <location>
        <begin position="1"/>
        <end position="21"/>
    </location>
</feature>